<feature type="signal peptide" evidence="1">
    <location>
        <begin position="1"/>
        <end position="21"/>
    </location>
</feature>
<keyword evidence="1" id="KW-0732">Signal</keyword>
<protein>
    <submittedName>
        <fullName evidence="2">Uncharacterized protein</fullName>
    </submittedName>
</protein>
<organism evidence="2 3">
    <name type="scientific">Magallana gigas</name>
    <name type="common">Pacific oyster</name>
    <name type="synonym">Crassostrea gigas</name>
    <dbReference type="NCBI Taxonomy" id="29159"/>
    <lineage>
        <taxon>Eukaryota</taxon>
        <taxon>Metazoa</taxon>
        <taxon>Spiralia</taxon>
        <taxon>Lophotrochozoa</taxon>
        <taxon>Mollusca</taxon>
        <taxon>Bivalvia</taxon>
        <taxon>Autobranchia</taxon>
        <taxon>Pteriomorphia</taxon>
        <taxon>Ostreida</taxon>
        <taxon>Ostreoidea</taxon>
        <taxon>Ostreidae</taxon>
        <taxon>Magallana</taxon>
    </lineage>
</organism>
<name>A0A8W8L6P4_MAGGI</name>
<proteinExistence type="predicted"/>
<feature type="chain" id="PRO_5036448978" evidence="1">
    <location>
        <begin position="22"/>
        <end position="138"/>
    </location>
</feature>
<evidence type="ECO:0000256" key="1">
    <source>
        <dbReference type="SAM" id="SignalP"/>
    </source>
</evidence>
<sequence length="138" mass="15228">MNLSLTFAACVCSMAVFAVQGSRNEKSYFDCKVYFDEEERPTEKANCVYDYQEKLHYCKTWECEVPSCPREEQVDQEGEPCPLCPDTCTTGGKIYNVGETVTCVDGSNICGCVGTGKAFSTYAGTNKYMLCGAPHNSE</sequence>
<dbReference type="OrthoDB" id="6122813at2759"/>
<reference evidence="2" key="1">
    <citation type="submission" date="2022-08" db="UniProtKB">
        <authorList>
            <consortium name="EnsemblMetazoa"/>
        </authorList>
    </citation>
    <scope>IDENTIFICATION</scope>
    <source>
        <strain evidence="2">05x7-T-G4-1.051#20</strain>
    </source>
</reference>
<dbReference type="Proteomes" id="UP000005408">
    <property type="component" value="Unassembled WGS sequence"/>
</dbReference>
<accession>A0A8W8L6P4</accession>
<evidence type="ECO:0000313" key="3">
    <source>
        <dbReference type="Proteomes" id="UP000005408"/>
    </source>
</evidence>
<dbReference type="EnsemblMetazoa" id="G2671.1">
    <property type="protein sequence ID" value="G2671.1:cds"/>
    <property type="gene ID" value="G2671"/>
</dbReference>
<dbReference type="AlphaFoldDB" id="A0A8W8L6P4"/>
<keyword evidence="3" id="KW-1185">Reference proteome</keyword>
<evidence type="ECO:0000313" key="2">
    <source>
        <dbReference type="EnsemblMetazoa" id="G2671.1:cds"/>
    </source>
</evidence>